<reference evidence="2 3" key="1">
    <citation type="submission" date="2018-11" db="EMBL/GenBank/DDBJ databases">
        <authorList>
            <consortium name="Pathogen Informatics"/>
        </authorList>
    </citation>
    <scope>NUCLEOTIDE SEQUENCE [LARGE SCALE GENOMIC DNA]</scope>
</reference>
<dbReference type="Proteomes" id="UP000050761">
    <property type="component" value="Unassembled WGS sequence"/>
</dbReference>
<name>A0A183FY37_HELPZ</name>
<gene>
    <name evidence="2" type="ORF">HPBE_LOCUS13527</name>
</gene>
<dbReference type="EMBL" id="UZAH01027955">
    <property type="protein sequence ID" value="VDO96486.1"/>
    <property type="molecule type" value="Genomic_DNA"/>
</dbReference>
<dbReference type="AlphaFoldDB" id="A0A183FY37"/>
<protein>
    <submittedName>
        <fullName evidence="4">Reverse transcriptase domain-containing protein</fullName>
    </submittedName>
</protein>
<dbReference type="WBParaSite" id="HPBE_0001352601-mRNA-1">
    <property type="protein sequence ID" value="HPBE_0001352601-mRNA-1"/>
    <property type="gene ID" value="HPBE_0001352601"/>
</dbReference>
<evidence type="ECO:0000313" key="2">
    <source>
        <dbReference type="EMBL" id="VDO96486.1"/>
    </source>
</evidence>
<evidence type="ECO:0000256" key="1">
    <source>
        <dbReference type="SAM" id="MobiDB-lite"/>
    </source>
</evidence>
<accession>A0A3P7Z4R5</accession>
<proteinExistence type="predicted"/>
<dbReference type="OrthoDB" id="5862033at2759"/>
<reference evidence="4" key="2">
    <citation type="submission" date="2019-09" db="UniProtKB">
        <authorList>
            <consortium name="WormBaseParasite"/>
        </authorList>
    </citation>
    <scope>IDENTIFICATION</scope>
</reference>
<sequence>MESFDVTALYTNVSNDSAMEAVFELLNQHAGAINMYGFSINQALKKAISPKRWPVNKSVYQPRVELNTHNSNVDDHPGPSLRLPIMPSTKKK</sequence>
<keyword evidence="3" id="KW-1185">Reference proteome</keyword>
<evidence type="ECO:0000313" key="4">
    <source>
        <dbReference type="WBParaSite" id="HPBE_0001352601-mRNA-1"/>
    </source>
</evidence>
<organism evidence="3 4">
    <name type="scientific">Heligmosomoides polygyrus</name>
    <name type="common">Parasitic roundworm</name>
    <dbReference type="NCBI Taxonomy" id="6339"/>
    <lineage>
        <taxon>Eukaryota</taxon>
        <taxon>Metazoa</taxon>
        <taxon>Ecdysozoa</taxon>
        <taxon>Nematoda</taxon>
        <taxon>Chromadorea</taxon>
        <taxon>Rhabditida</taxon>
        <taxon>Rhabditina</taxon>
        <taxon>Rhabditomorpha</taxon>
        <taxon>Strongyloidea</taxon>
        <taxon>Heligmosomidae</taxon>
        <taxon>Heligmosomoides</taxon>
    </lineage>
</organism>
<evidence type="ECO:0000313" key="3">
    <source>
        <dbReference type="Proteomes" id="UP000050761"/>
    </source>
</evidence>
<accession>A0A183FY37</accession>
<feature type="region of interest" description="Disordered" evidence="1">
    <location>
        <begin position="68"/>
        <end position="92"/>
    </location>
</feature>